<proteinExistence type="predicted"/>
<protein>
    <submittedName>
        <fullName evidence="1">Uncharacterized protein</fullName>
    </submittedName>
</protein>
<dbReference type="EMBL" id="GBRH01247206">
    <property type="protein sequence ID" value="JAD50689.1"/>
    <property type="molecule type" value="Transcribed_RNA"/>
</dbReference>
<name>A0A0A9AG91_ARUDO</name>
<evidence type="ECO:0000313" key="1">
    <source>
        <dbReference type="EMBL" id="JAD50689.1"/>
    </source>
</evidence>
<reference evidence="1" key="1">
    <citation type="submission" date="2014-09" db="EMBL/GenBank/DDBJ databases">
        <authorList>
            <person name="Magalhaes I.L.F."/>
            <person name="Oliveira U."/>
            <person name="Santos F.R."/>
            <person name="Vidigal T.H.D.A."/>
            <person name="Brescovit A.D."/>
            <person name="Santos A.J."/>
        </authorList>
    </citation>
    <scope>NUCLEOTIDE SEQUENCE</scope>
    <source>
        <tissue evidence="1">Shoot tissue taken approximately 20 cm above the soil surface</tissue>
    </source>
</reference>
<organism evidence="1">
    <name type="scientific">Arundo donax</name>
    <name type="common">Giant reed</name>
    <name type="synonym">Donax arundinaceus</name>
    <dbReference type="NCBI Taxonomy" id="35708"/>
    <lineage>
        <taxon>Eukaryota</taxon>
        <taxon>Viridiplantae</taxon>
        <taxon>Streptophyta</taxon>
        <taxon>Embryophyta</taxon>
        <taxon>Tracheophyta</taxon>
        <taxon>Spermatophyta</taxon>
        <taxon>Magnoliopsida</taxon>
        <taxon>Liliopsida</taxon>
        <taxon>Poales</taxon>
        <taxon>Poaceae</taxon>
        <taxon>PACMAD clade</taxon>
        <taxon>Arundinoideae</taxon>
        <taxon>Arundineae</taxon>
        <taxon>Arundo</taxon>
    </lineage>
</organism>
<accession>A0A0A9AG91</accession>
<reference evidence="1" key="2">
    <citation type="journal article" date="2015" name="Data Brief">
        <title>Shoot transcriptome of the giant reed, Arundo donax.</title>
        <authorList>
            <person name="Barrero R.A."/>
            <person name="Guerrero F.D."/>
            <person name="Moolhuijzen P."/>
            <person name="Goolsby J.A."/>
            <person name="Tidwell J."/>
            <person name="Bellgard S.E."/>
            <person name="Bellgard M.I."/>
        </authorList>
    </citation>
    <scope>NUCLEOTIDE SEQUENCE</scope>
    <source>
        <tissue evidence="1">Shoot tissue taken approximately 20 cm above the soil surface</tissue>
    </source>
</reference>
<sequence>MNRTVDMTSD</sequence>